<evidence type="ECO:0000256" key="3">
    <source>
        <dbReference type="SAM" id="SignalP"/>
    </source>
</evidence>
<feature type="chain" id="PRO_5045359174" evidence="3">
    <location>
        <begin position="19"/>
        <end position="260"/>
    </location>
</feature>
<feature type="compositionally biased region" description="Low complexity" evidence="1">
    <location>
        <begin position="43"/>
        <end position="84"/>
    </location>
</feature>
<proteinExistence type="predicted"/>
<keyword evidence="2" id="KW-0472">Membrane</keyword>
<keyword evidence="2" id="KW-1133">Transmembrane helix</keyword>
<feature type="signal peptide" evidence="3">
    <location>
        <begin position="1"/>
        <end position="18"/>
    </location>
</feature>
<evidence type="ECO:0000313" key="4">
    <source>
        <dbReference type="EMBL" id="KAL0580434.1"/>
    </source>
</evidence>
<dbReference type="EMBL" id="JBAHYK010000031">
    <property type="protein sequence ID" value="KAL0580434.1"/>
    <property type="molecule type" value="Genomic_DNA"/>
</dbReference>
<sequence>MKLSLLLLLLSNILLALCKNGDGGGDDDDNKGPGNGQQTTQNTAPPLTTAETVAVPPTTSPTGSPTTGTPTPSSNTTSNSSAGPQDPGLSFSRPDNASTCASTTLFWTPTGGLAKELITLAVTNQGVEGATPYTPLSRTVASNVSADAQFFTWLNVDVPPGWYKAQAQYPNATVVSQSSAFFVSMGTNMSCFTSGTNASHHYPTHKPAHHGISRAELIGIVVGSVAGVAILLMAFAFPHLWRHSLVSSKAQRRHPYRQLF</sequence>
<organism evidence="4 5">
    <name type="scientific">Marasmius crinis-equi</name>
    <dbReference type="NCBI Taxonomy" id="585013"/>
    <lineage>
        <taxon>Eukaryota</taxon>
        <taxon>Fungi</taxon>
        <taxon>Dikarya</taxon>
        <taxon>Basidiomycota</taxon>
        <taxon>Agaricomycotina</taxon>
        <taxon>Agaricomycetes</taxon>
        <taxon>Agaricomycetidae</taxon>
        <taxon>Agaricales</taxon>
        <taxon>Marasmiineae</taxon>
        <taxon>Marasmiaceae</taxon>
        <taxon>Marasmius</taxon>
    </lineage>
</organism>
<feature type="transmembrane region" description="Helical" evidence="2">
    <location>
        <begin position="217"/>
        <end position="241"/>
    </location>
</feature>
<comment type="caution">
    <text evidence="4">The sequence shown here is derived from an EMBL/GenBank/DDBJ whole genome shotgun (WGS) entry which is preliminary data.</text>
</comment>
<keyword evidence="2" id="KW-0812">Transmembrane</keyword>
<gene>
    <name evidence="4" type="ORF">V5O48_001587</name>
</gene>
<keyword evidence="3" id="KW-0732">Signal</keyword>
<reference evidence="4 5" key="1">
    <citation type="submission" date="2024-02" db="EMBL/GenBank/DDBJ databases">
        <title>A draft genome for the cacao thread blight pathogen Marasmius crinis-equi.</title>
        <authorList>
            <person name="Cohen S.P."/>
            <person name="Baruah I.K."/>
            <person name="Amoako-Attah I."/>
            <person name="Bukari Y."/>
            <person name="Meinhardt L.W."/>
            <person name="Bailey B.A."/>
        </authorList>
    </citation>
    <scope>NUCLEOTIDE SEQUENCE [LARGE SCALE GENOMIC DNA]</scope>
    <source>
        <strain evidence="4 5">GH-76</strain>
    </source>
</reference>
<feature type="region of interest" description="Disordered" evidence="1">
    <location>
        <begin position="25"/>
        <end position="95"/>
    </location>
</feature>
<accession>A0ABR3FYE6</accession>
<evidence type="ECO:0000256" key="1">
    <source>
        <dbReference type="SAM" id="MobiDB-lite"/>
    </source>
</evidence>
<keyword evidence="5" id="KW-1185">Reference proteome</keyword>
<protein>
    <submittedName>
        <fullName evidence="4">Uncharacterized protein</fullName>
    </submittedName>
</protein>
<evidence type="ECO:0000256" key="2">
    <source>
        <dbReference type="SAM" id="Phobius"/>
    </source>
</evidence>
<name>A0ABR3FYE6_9AGAR</name>
<evidence type="ECO:0000313" key="5">
    <source>
        <dbReference type="Proteomes" id="UP001465976"/>
    </source>
</evidence>
<dbReference type="Proteomes" id="UP001465976">
    <property type="component" value="Unassembled WGS sequence"/>
</dbReference>